<comment type="caution">
    <text evidence="2">The sequence shown here is derived from an EMBL/GenBank/DDBJ whole genome shotgun (WGS) entry which is preliminary data.</text>
</comment>
<gene>
    <name evidence="2" type="ORF">I7I52_01161</name>
</gene>
<evidence type="ECO:0000313" key="3">
    <source>
        <dbReference type="Proteomes" id="UP000670092"/>
    </source>
</evidence>
<protein>
    <submittedName>
        <fullName evidence="2">Uncharacterized protein</fullName>
    </submittedName>
</protein>
<accession>A0A8H8D731</accession>
<keyword evidence="1" id="KW-0812">Transmembrane</keyword>
<sequence length="65" mass="7109">MSSTQLSNSATPSNDLGPRSDLLAGFAGCSHHWRSFWIWYLIESLTISSSVIILLVMSEIPSLPS</sequence>
<evidence type="ECO:0000256" key="1">
    <source>
        <dbReference type="SAM" id="Phobius"/>
    </source>
</evidence>
<dbReference type="Proteomes" id="UP000670092">
    <property type="component" value="Unassembled WGS sequence"/>
</dbReference>
<reference evidence="2 3" key="1">
    <citation type="submission" date="2021-01" db="EMBL/GenBank/DDBJ databases">
        <title>Chromosome-level genome assembly of a human fungal pathogen reveals clustering of transcriptionally co-regulated genes.</title>
        <authorList>
            <person name="Voorhies M."/>
            <person name="Cohen S."/>
            <person name="Shea T.P."/>
            <person name="Petrus S."/>
            <person name="Munoz J.F."/>
            <person name="Poplawski S."/>
            <person name="Goldman W.E."/>
            <person name="Michael T."/>
            <person name="Cuomo C.A."/>
            <person name="Sil A."/>
            <person name="Beyhan S."/>
        </authorList>
    </citation>
    <scope>NUCLEOTIDE SEQUENCE [LARGE SCALE GENOMIC DNA]</scope>
    <source>
        <strain evidence="2 3">G184AR</strain>
    </source>
</reference>
<keyword evidence="1" id="KW-1133">Transmembrane helix</keyword>
<dbReference type="AlphaFoldDB" id="A0A8H8D731"/>
<keyword evidence="1" id="KW-0472">Membrane</keyword>
<evidence type="ECO:0000313" key="2">
    <source>
        <dbReference type="EMBL" id="KAG5303227.1"/>
    </source>
</evidence>
<name>A0A8H8D731_AJECA</name>
<organism evidence="2 3">
    <name type="scientific">Ajellomyces capsulatus</name>
    <name type="common">Darling's disease fungus</name>
    <name type="synonym">Histoplasma capsulatum</name>
    <dbReference type="NCBI Taxonomy" id="5037"/>
    <lineage>
        <taxon>Eukaryota</taxon>
        <taxon>Fungi</taxon>
        <taxon>Dikarya</taxon>
        <taxon>Ascomycota</taxon>
        <taxon>Pezizomycotina</taxon>
        <taxon>Eurotiomycetes</taxon>
        <taxon>Eurotiomycetidae</taxon>
        <taxon>Onygenales</taxon>
        <taxon>Ajellomycetaceae</taxon>
        <taxon>Histoplasma</taxon>
    </lineage>
</organism>
<feature type="transmembrane region" description="Helical" evidence="1">
    <location>
        <begin position="37"/>
        <end position="57"/>
    </location>
</feature>
<proteinExistence type="predicted"/>
<dbReference type="EMBL" id="JAEVHI010000001">
    <property type="protein sequence ID" value="KAG5303227.1"/>
    <property type="molecule type" value="Genomic_DNA"/>
</dbReference>
<dbReference type="VEuPathDB" id="FungiDB:I7I52_01161"/>